<name>A0A4P7BD15_9BURK</name>
<dbReference type="AlphaFoldDB" id="A0A4P7BD15"/>
<reference evidence="1" key="3">
    <citation type="submission" date="2022-12" db="EMBL/GenBank/DDBJ databases">
        <authorList>
            <person name="Sun Q."/>
            <person name="Kim S."/>
        </authorList>
    </citation>
    <scope>NUCLEOTIDE SEQUENCE</scope>
    <source>
        <strain evidence="1">KCTC 12344</strain>
    </source>
</reference>
<evidence type="ECO:0008006" key="5">
    <source>
        <dbReference type="Google" id="ProtNLM"/>
    </source>
</evidence>
<proteinExistence type="predicted"/>
<accession>A0A4P7BD15</accession>
<reference evidence="1" key="1">
    <citation type="journal article" date="2014" name="Int. J. Syst. Evol. Microbiol.">
        <title>Complete genome sequence of Corynebacterium casei LMG S-19264T (=DSM 44701T), isolated from a smear-ripened cheese.</title>
        <authorList>
            <consortium name="US DOE Joint Genome Institute (JGI-PGF)"/>
            <person name="Walter F."/>
            <person name="Albersmeier A."/>
            <person name="Kalinowski J."/>
            <person name="Ruckert C."/>
        </authorList>
    </citation>
    <scope>NUCLEOTIDE SEQUENCE</scope>
    <source>
        <strain evidence="1">KCTC 12344</strain>
    </source>
</reference>
<evidence type="ECO:0000313" key="3">
    <source>
        <dbReference type="Proteomes" id="UP000294359"/>
    </source>
</evidence>
<dbReference type="OrthoDB" id="8779130at2"/>
<dbReference type="EMBL" id="CP038026">
    <property type="protein sequence ID" value="QBQ36566.1"/>
    <property type="molecule type" value="Genomic_DNA"/>
</dbReference>
<dbReference type="Proteomes" id="UP000619512">
    <property type="component" value="Unassembled WGS sequence"/>
</dbReference>
<evidence type="ECO:0000313" key="2">
    <source>
        <dbReference type="EMBL" id="QBQ36566.1"/>
    </source>
</evidence>
<evidence type="ECO:0000313" key="1">
    <source>
        <dbReference type="EMBL" id="GGY74348.1"/>
    </source>
</evidence>
<dbReference type="EMBL" id="BMWW01000001">
    <property type="protein sequence ID" value="GGY74348.1"/>
    <property type="molecule type" value="Genomic_DNA"/>
</dbReference>
<dbReference type="RefSeq" id="WP_134384846.1">
    <property type="nucleotide sequence ID" value="NZ_BMWW01000001.1"/>
</dbReference>
<gene>
    <name evidence="2" type="ORF">E1742_10635</name>
    <name evidence="1" type="ORF">GCM10007388_03420</name>
</gene>
<protein>
    <recommendedName>
        <fullName evidence="5">DUF2486 family protein</fullName>
    </recommendedName>
</protein>
<reference evidence="2 3" key="2">
    <citation type="submission" date="2019-03" db="EMBL/GenBank/DDBJ databases">
        <title>Draft Genome Sequences of Six Type Strains of the Genus Massilia.</title>
        <authorList>
            <person name="Miess H."/>
            <person name="Frediansyhah A."/>
            <person name="Gross H."/>
        </authorList>
    </citation>
    <scope>NUCLEOTIDE SEQUENCE [LARGE SCALE GENOMIC DNA]</scope>
    <source>
        <strain evidence="2 3">DSM 17505</strain>
    </source>
</reference>
<keyword evidence="3" id="KW-1185">Reference proteome</keyword>
<evidence type="ECO:0000313" key="4">
    <source>
        <dbReference type="Proteomes" id="UP000619512"/>
    </source>
</evidence>
<sequence>MSQDVPFDAGIPVLTEVVSMPPGAAAPAPAALPATGALDAAEWEALERRLNERILQQLTSRVDFMLEQRVRDGMAAVLTHVLHDVTTELREGLHETIGRIVTRAVQQEIADLQARK</sequence>
<dbReference type="Proteomes" id="UP000294359">
    <property type="component" value="Chromosome"/>
</dbReference>
<organism evidence="1 4">
    <name type="scientific">Pseudoduganella plicata</name>
    <dbReference type="NCBI Taxonomy" id="321984"/>
    <lineage>
        <taxon>Bacteria</taxon>
        <taxon>Pseudomonadati</taxon>
        <taxon>Pseudomonadota</taxon>
        <taxon>Betaproteobacteria</taxon>
        <taxon>Burkholderiales</taxon>
        <taxon>Oxalobacteraceae</taxon>
        <taxon>Telluria group</taxon>
        <taxon>Pseudoduganella</taxon>
    </lineage>
</organism>